<gene>
    <name evidence="2" type="ORF">B0H16DRAFT_1699274</name>
</gene>
<evidence type="ECO:0000313" key="3">
    <source>
        <dbReference type="Proteomes" id="UP001215598"/>
    </source>
</evidence>
<reference evidence="2" key="1">
    <citation type="submission" date="2023-03" db="EMBL/GenBank/DDBJ databases">
        <title>Massive genome expansion in bonnet fungi (Mycena s.s.) driven by repeated elements and novel gene families across ecological guilds.</title>
        <authorList>
            <consortium name="Lawrence Berkeley National Laboratory"/>
            <person name="Harder C.B."/>
            <person name="Miyauchi S."/>
            <person name="Viragh M."/>
            <person name="Kuo A."/>
            <person name="Thoen E."/>
            <person name="Andreopoulos B."/>
            <person name="Lu D."/>
            <person name="Skrede I."/>
            <person name="Drula E."/>
            <person name="Henrissat B."/>
            <person name="Morin E."/>
            <person name="Kohler A."/>
            <person name="Barry K."/>
            <person name="LaButti K."/>
            <person name="Morin E."/>
            <person name="Salamov A."/>
            <person name="Lipzen A."/>
            <person name="Mereny Z."/>
            <person name="Hegedus B."/>
            <person name="Baldrian P."/>
            <person name="Stursova M."/>
            <person name="Weitz H."/>
            <person name="Taylor A."/>
            <person name="Grigoriev I.V."/>
            <person name="Nagy L.G."/>
            <person name="Martin F."/>
            <person name="Kauserud H."/>
        </authorList>
    </citation>
    <scope>NUCLEOTIDE SEQUENCE</scope>
    <source>
        <strain evidence="2">CBHHK182m</strain>
    </source>
</reference>
<comment type="caution">
    <text evidence="2">The sequence shown here is derived from an EMBL/GenBank/DDBJ whole genome shotgun (WGS) entry which is preliminary data.</text>
</comment>
<dbReference type="EMBL" id="JARKIB010000219">
    <property type="protein sequence ID" value="KAJ7722509.1"/>
    <property type="molecule type" value="Genomic_DNA"/>
</dbReference>
<dbReference type="Proteomes" id="UP001215598">
    <property type="component" value="Unassembled WGS sequence"/>
</dbReference>
<sequence length="339" mass="37002">MKAHGPSKKNLPTPLIQPVEVFESRSRKTTRTPDHPLGGEGFKSSPDSPPLSLWRGLDMTRRPPIPQRSLSEQSRTGPSWRGGKAMSVSSAESAPTHTGNCPSSAHLKLGSCRCEHLVDGGGRGLEGARIGVADMPVGGGCGQKIICRNRQPSDGRRRGTQLQERGQKREAKGGEHGGRKQGVTWVADSDSLRLYRLQKAVFLWLEPMQTIKNLRKPVAKNTAQKTAAEPTGPLYMTALNQRDTAHRIVKSANNTLTREYGGLERRYSEVEAELARESTLLEVEEGIALEHDAATTKAQTAIEEAISRAQTTMGDDKFDRWHASLGHTSKQKPIAPAVL</sequence>
<name>A0AAD7HLE5_9AGAR</name>
<evidence type="ECO:0000313" key="2">
    <source>
        <dbReference type="EMBL" id="KAJ7722509.1"/>
    </source>
</evidence>
<feature type="compositionally biased region" description="Polar residues" evidence="1">
    <location>
        <begin position="68"/>
        <end position="77"/>
    </location>
</feature>
<evidence type="ECO:0000256" key="1">
    <source>
        <dbReference type="SAM" id="MobiDB-lite"/>
    </source>
</evidence>
<feature type="region of interest" description="Disordered" evidence="1">
    <location>
        <begin position="141"/>
        <end position="182"/>
    </location>
</feature>
<dbReference type="AlphaFoldDB" id="A0AAD7HLE5"/>
<feature type="compositionally biased region" description="Basic and acidic residues" evidence="1">
    <location>
        <begin position="165"/>
        <end position="178"/>
    </location>
</feature>
<protein>
    <submittedName>
        <fullName evidence="2">Uncharacterized protein</fullName>
    </submittedName>
</protein>
<accession>A0AAD7HLE5</accession>
<feature type="compositionally biased region" description="Basic and acidic residues" evidence="1">
    <location>
        <begin position="22"/>
        <end position="34"/>
    </location>
</feature>
<proteinExistence type="predicted"/>
<keyword evidence="3" id="KW-1185">Reference proteome</keyword>
<feature type="compositionally biased region" description="Polar residues" evidence="1">
    <location>
        <begin position="87"/>
        <end position="101"/>
    </location>
</feature>
<feature type="region of interest" description="Disordered" evidence="1">
    <location>
        <begin position="1"/>
        <end position="101"/>
    </location>
</feature>
<organism evidence="2 3">
    <name type="scientific">Mycena metata</name>
    <dbReference type="NCBI Taxonomy" id="1033252"/>
    <lineage>
        <taxon>Eukaryota</taxon>
        <taxon>Fungi</taxon>
        <taxon>Dikarya</taxon>
        <taxon>Basidiomycota</taxon>
        <taxon>Agaricomycotina</taxon>
        <taxon>Agaricomycetes</taxon>
        <taxon>Agaricomycetidae</taxon>
        <taxon>Agaricales</taxon>
        <taxon>Marasmiineae</taxon>
        <taxon>Mycenaceae</taxon>
        <taxon>Mycena</taxon>
    </lineage>
</organism>